<dbReference type="GO" id="GO:0006508">
    <property type="term" value="P:proteolysis"/>
    <property type="evidence" value="ECO:0007669"/>
    <property type="project" value="UniProtKB-KW"/>
</dbReference>
<gene>
    <name evidence="5" type="ORF">BC659_2125</name>
</gene>
<keyword evidence="3" id="KW-0378">Hydrolase</keyword>
<evidence type="ECO:0000256" key="3">
    <source>
        <dbReference type="ARBA" id="ARBA00022801"/>
    </source>
</evidence>
<feature type="domain" description="Peptidase M20 dimerisation" evidence="4">
    <location>
        <begin position="240"/>
        <end position="391"/>
    </location>
</feature>
<name>A0A4R6IVU8_9BACT</name>
<keyword evidence="6" id="KW-1185">Reference proteome</keyword>
<dbReference type="InterPro" id="IPR011650">
    <property type="entry name" value="Peptidase_M20_dimer"/>
</dbReference>
<dbReference type="Gene3D" id="3.40.630.10">
    <property type="entry name" value="Zn peptidases"/>
    <property type="match status" value="1"/>
</dbReference>
<keyword evidence="1" id="KW-0645">Protease</keyword>
<dbReference type="NCBIfam" id="NF006053">
    <property type="entry name" value="PRK08201.1"/>
    <property type="match status" value="1"/>
</dbReference>
<dbReference type="GO" id="GO:0046872">
    <property type="term" value="F:metal ion binding"/>
    <property type="evidence" value="ECO:0007669"/>
    <property type="project" value="UniProtKB-KW"/>
</dbReference>
<evidence type="ECO:0000256" key="2">
    <source>
        <dbReference type="ARBA" id="ARBA00022723"/>
    </source>
</evidence>
<evidence type="ECO:0000256" key="1">
    <source>
        <dbReference type="ARBA" id="ARBA00022670"/>
    </source>
</evidence>
<accession>A0A4R6IVU8</accession>
<dbReference type="PANTHER" id="PTHR43270:SF12">
    <property type="entry name" value="SUCCINYL-DIAMINOPIMELATE DESUCCINYLASE"/>
    <property type="match status" value="1"/>
</dbReference>
<dbReference type="CDD" id="cd05680">
    <property type="entry name" value="M20_dipept_like"/>
    <property type="match status" value="1"/>
</dbReference>
<keyword evidence="2" id="KW-0479">Metal-binding</keyword>
<evidence type="ECO:0000313" key="6">
    <source>
        <dbReference type="Proteomes" id="UP000295741"/>
    </source>
</evidence>
<dbReference type="GO" id="GO:0008233">
    <property type="term" value="F:peptidase activity"/>
    <property type="evidence" value="ECO:0007669"/>
    <property type="project" value="UniProtKB-KW"/>
</dbReference>
<dbReference type="InterPro" id="IPR002933">
    <property type="entry name" value="Peptidase_M20"/>
</dbReference>
<protein>
    <submittedName>
        <fullName evidence="5">Acetylornithine deacetylase/succinyl-diaminopimelate desuccinylase-like protein</fullName>
    </submittedName>
</protein>
<sequence length="495" mass="54793">MRISCQIKSTSYKECGTISAAKTQVFTAYPKLQPHTNIITMQVWKEYQQQHKERFLNELLDLLRIPSVSARGEHKDDMIRCAEAVEKSLKEAGAETTAIYPTAGHPIVYGEKIVDAVKPTVLVYGHYDVQPADPLELWHSGPFEPVIKEGKIYARGACDDKGQFYMHVKALETMVQTNSLPCNVKFLIEGEEEVGSPNLATFVKANKELLKADVILISDTSMLSMDTPSIDIGVRGLSYIEVEVTGPNRDLHSGVYGGAVANPATMLAKMIASCHDENNHITIPGFYDDVVEATPDERAKMAKAPFSETEYKTDLGIDQLWGEKGYTTNERTGIRPTLEVNGIWGGYTGEGAKTVLPSKAYAKISCRLVPNQSSEKITRKILDYFTSIAPAGVTVKAHEHHGGEPYMTPIDSNEYRAAAKAIETTFGKEPIPVRGGGSIPICALFEKELGLKIVFMGFGLDSDNLHSPNEKYDIYNFYKGIETIPYFHQYYAEGK</sequence>
<dbReference type="Pfam" id="PF07687">
    <property type="entry name" value="M20_dimer"/>
    <property type="match status" value="1"/>
</dbReference>
<comment type="caution">
    <text evidence="5">The sequence shown here is derived from an EMBL/GenBank/DDBJ whole genome shotgun (WGS) entry which is preliminary data.</text>
</comment>
<dbReference type="InterPro" id="IPR051458">
    <property type="entry name" value="Cyt/Met_Dipeptidase"/>
</dbReference>
<dbReference type="NCBIfam" id="NF006579">
    <property type="entry name" value="PRK09104.1"/>
    <property type="match status" value="1"/>
</dbReference>
<reference evidence="5 6" key="1">
    <citation type="submission" date="2019-03" db="EMBL/GenBank/DDBJ databases">
        <title>Genomic Encyclopedia of Archaeal and Bacterial Type Strains, Phase II (KMG-II): from individual species to whole genera.</title>
        <authorList>
            <person name="Goeker M."/>
        </authorList>
    </citation>
    <scope>NUCLEOTIDE SEQUENCE [LARGE SCALE GENOMIC DNA]</scope>
    <source>
        <strain evidence="5 6">DSM 28323</strain>
    </source>
</reference>
<dbReference type="Gene3D" id="3.30.70.360">
    <property type="match status" value="1"/>
</dbReference>
<dbReference type="Proteomes" id="UP000295741">
    <property type="component" value="Unassembled WGS sequence"/>
</dbReference>
<dbReference type="AlphaFoldDB" id="A0A4R6IVU8"/>
<dbReference type="EMBL" id="SNWP01000011">
    <property type="protein sequence ID" value="TDO26813.1"/>
    <property type="molecule type" value="Genomic_DNA"/>
</dbReference>
<dbReference type="SUPFAM" id="SSF53187">
    <property type="entry name" value="Zn-dependent exopeptidases"/>
    <property type="match status" value="1"/>
</dbReference>
<dbReference type="NCBIfam" id="NF005914">
    <property type="entry name" value="PRK07907.1"/>
    <property type="match status" value="1"/>
</dbReference>
<dbReference type="Pfam" id="PF01546">
    <property type="entry name" value="Peptidase_M20"/>
    <property type="match status" value="1"/>
</dbReference>
<dbReference type="PANTHER" id="PTHR43270">
    <property type="entry name" value="BETA-ALA-HIS DIPEPTIDASE"/>
    <property type="match status" value="1"/>
</dbReference>
<evidence type="ECO:0000259" key="4">
    <source>
        <dbReference type="Pfam" id="PF07687"/>
    </source>
</evidence>
<evidence type="ECO:0000313" key="5">
    <source>
        <dbReference type="EMBL" id="TDO26813.1"/>
    </source>
</evidence>
<proteinExistence type="predicted"/>
<organism evidence="5 6">
    <name type="scientific">Sediminibacterium goheungense</name>
    <dbReference type="NCBI Taxonomy" id="1086393"/>
    <lineage>
        <taxon>Bacteria</taxon>
        <taxon>Pseudomonadati</taxon>
        <taxon>Bacteroidota</taxon>
        <taxon>Chitinophagia</taxon>
        <taxon>Chitinophagales</taxon>
        <taxon>Chitinophagaceae</taxon>
        <taxon>Sediminibacterium</taxon>
    </lineage>
</organism>